<keyword evidence="1 2" id="KW-0396">Initiation factor</keyword>
<comment type="similarity">
    <text evidence="1">Belongs to the eukaryotic initiation factor 4E family.</text>
</comment>
<dbReference type="FunFam" id="3.30.760.10:FF:000043">
    <property type="entry name" value="Predicted protein"/>
    <property type="match status" value="1"/>
</dbReference>
<dbReference type="EMBL" id="WVUK01000062">
    <property type="protein sequence ID" value="KAF7490661.1"/>
    <property type="molecule type" value="Genomic_DNA"/>
</dbReference>
<reference evidence="3" key="3">
    <citation type="submission" date="2022-06" db="UniProtKB">
        <authorList>
            <consortium name="EnsemblMetazoa"/>
        </authorList>
    </citation>
    <scope>IDENTIFICATION</scope>
</reference>
<sequence>MNNDKEIKKLQHSYDVWYRDANRGKTVSSSHNYDQNLKIVATFDTVQKFWAVYTHLVRPNELTRHSDLHIFKSGIKPLWEDEANKNGGMWKLRVRKGLASRLWENLLLAYIGEQFKIDDEICGVVISCRYQEDYLSVWNRNGQDSESIQKIKQTLKRVLDLPKNTLLEYKQHSDALRKIRNQNRVDKE</sequence>
<keyword evidence="4" id="KW-1185">Reference proteome</keyword>
<gene>
    <name evidence="2" type="ORF">SSS_4257</name>
</gene>
<dbReference type="OrthoDB" id="590761at2759"/>
<dbReference type="InterPro" id="IPR023398">
    <property type="entry name" value="TIF_eIF4e-like"/>
</dbReference>
<dbReference type="GO" id="GO:0000340">
    <property type="term" value="F:RNA 7-methylguanosine cap binding"/>
    <property type="evidence" value="ECO:0007669"/>
    <property type="project" value="TreeGrafter"/>
</dbReference>
<dbReference type="Gene3D" id="3.30.760.10">
    <property type="entry name" value="RNA Cap, Translation Initiation Factor Eif4e"/>
    <property type="match status" value="1"/>
</dbReference>
<evidence type="ECO:0000256" key="1">
    <source>
        <dbReference type="RuleBase" id="RU004374"/>
    </source>
</evidence>
<evidence type="ECO:0000313" key="3">
    <source>
        <dbReference type="EnsemblMetazoa" id="KAF7490661.1"/>
    </source>
</evidence>
<dbReference type="EnsemblMetazoa" id="SSS_4257s_mrna">
    <property type="protein sequence ID" value="KAF7490661.1"/>
    <property type="gene ID" value="SSS_4257"/>
</dbReference>
<accession>A0A834R5Y5</accession>
<dbReference type="PANTHER" id="PTHR11960:SF18">
    <property type="entry name" value="EUKARYOTIC TRANSLATION INITIATION FACTOR 4E HOMOLOGOUS PROTEIN, ISOFORM B"/>
    <property type="match status" value="1"/>
</dbReference>
<dbReference type="AlphaFoldDB" id="A0A834R5Y5"/>
<organism evidence="2">
    <name type="scientific">Sarcoptes scabiei</name>
    <name type="common">Itch mite</name>
    <name type="synonym">Acarus scabiei</name>
    <dbReference type="NCBI Taxonomy" id="52283"/>
    <lineage>
        <taxon>Eukaryota</taxon>
        <taxon>Metazoa</taxon>
        <taxon>Ecdysozoa</taxon>
        <taxon>Arthropoda</taxon>
        <taxon>Chelicerata</taxon>
        <taxon>Arachnida</taxon>
        <taxon>Acari</taxon>
        <taxon>Acariformes</taxon>
        <taxon>Sarcoptiformes</taxon>
        <taxon>Astigmata</taxon>
        <taxon>Psoroptidia</taxon>
        <taxon>Sarcoptoidea</taxon>
        <taxon>Sarcoptidae</taxon>
        <taxon>Sarcoptinae</taxon>
        <taxon>Sarcoptes</taxon>
    </lineage>
</organism>
<dbReference type="Proteomes" id="UP000070412">
    <property type="component" value="Unassembled WGS sequence"/>
</dbReference>
<evidence type="ECO:0000313" key="4">
    <source>
        <dbReference type="Proteomes" id="UP000070412"/>
    </source>
</evidence>
<name>A0A834R5Y5_SARSC</name>
<dbReference type="GO" id="GO:0016281">
    <property type="term" value="C:eukaryotic translation initiation factor 4F complex"/>
    <property type="evidence" value="ECO:0007669"/>
    <property type="project" value="TreeGrafter"/>
</dbReference>
<evidence type="ECO:0000313" key="2">
    <source>
        <dbReference type="EMBL" id="KAF7490661.1"/>
    </source>
</evidence>
<dbReference type="PANTHER" id="PTHR11960">
    <property type="entry name" value="EUKARYOTIC TRANSLATION INITIATION FACTOR 4E RELATED"/>
    <property type="match status" value="1"/>
</dbReference>
<proteinExistence type="inferred from homology"/>
<protein>
    <submittedName>
        <fullName evidence="2">Eukaryotic translation initiation factor 4E type 2</fullName>
    </submittedName>
</protein>
<keyword evidence="1" id="KW-0648">Protein biosynthesis</keyword>
<keyword evidence="1" id="KW-0694">RNA-binding</keyword>
<dbReference type="SUPFAM" id="SSF55418">
    <property type="entry name" value="eIF4e-like"/>
    <property type="match status" value="1"/>
</dbReference>
<reference evidence="4" key="1">
    <citation type="journal article" date="2020" name="PLoS Negl. Trop. Dis.">
        <title>High-quality nuclear genome for Sarcoptes scabiei-A critical resource for a neglected parasite.</title>
        <authorList>
            <person name="Korhonen P.K."/>
            <person name="Gasser R.B."/>
            <person name="Ma G."/>
            <person name="Wang T."/>
            <person name="Stroehlein A.J."/>
            <person name="Young N.D."/>
            <person name="Ang C.S."/>
            <person name="Fernando D.D."/>
            <person name="Lu H.C."/>
            <person name="Taylor S."/>
            <person name="Reynolds S.L."/>
            <person name="Mofiz E."/>
            <person name="Najaraj S.H."/>
            <person name="Gowda H."/>
            <person name="Madugundu A."/>
            <person name="Renuse S."/>
            <person name="Holt D."/>
            <person name="Pandey A."/>
            <person name="Papenfuss A.T."/>
            <person name="Fischer K."/>
        </authorList>
    </citation>
    <scope>NUCLEOTIDE SEQUENCE [LARGE SCALE GENOMIC DNA]</scope>
</reference>
<reference evidence="2" key="2">
    <citation type="submission" date="2020-01" db="EMBL/GenBank/DDBJ databases">
        <authorList>
            <person name="Korhonen P.K.K."/>
            <person name="Guangxu M.G."/>
            <person name="Wang T.W."/>
            <person name="Stroehlein A.J.S."/>
            <person name="Young N.D."/>
            <person name="Ang C.-S.A."/>
            <person name="Fernando D.W.F."/>
            <person name="Lu H.L."/>
            <person name="Taylor S.T."/>
            <person name="Ehtesham M.E.M."/>
            <person name="Najaraj S.H.N."/>
            <person name="Harsha G.H.G."/>
            <person name="Madugundu A.M."/>
            <person name="Renuse S.R."/>
            <person name="Holt D.H."/>
            <person name="Pandey A.P."/>
            <person name="Papenfuss A.P."/>
            <person name="Gasser R.B.G."/>
            <person name="Fischer K.F."/>
        </authorList>
    </citation>
    <scope>NUCLEOTIDE SEQUENCE</scope>
    <source>
        <strain evidence="2">SSS_KF_BRIS2020</strain>
    </source>
</reference>
<dbReference type="GO" id="GO:0003743">
    <property type="term" value="F:translation initiation factor activity"/>
    <property type="evidence" value="ECO:0007669"/>
    <property type="project" value="UniProtKB-KW"/>
</dbReference>
<dbReference type="Pfam" id="PF01652">
    <property type="entry name" value="IF4E"/>
    <property type="match status" value="1"/>
</dbReference>
<dbReference type="InterPro" id="IPR001040">
    <property type="entry name" value="TIF_eIF_4E"/>
</dbReference>